<accession>A0A645B4P6</accession>
<keyword evidence="1" id="KW-1133">Transmembrane helix</keyword>
<reference evidence="2" key="1">
    <citation type="submission" date="2019-08" db="EMBL/GenBank/DDBJ databases">
        <authorList>
            <person name="Kucharzyk K."/>
            <person name="Murdoch R.W."/>
            <person name="Higgins S."/>
            <person name="Loffler F."/>
        </authorList>
    </citation>
    <scope>NUCLEOTIDE SEQUENCE</scope>
</reference>
<organism evidence="2">
    <name type="scientific">bioreactor metagenome</name>
    <dbReference type="NCBI Taxonomy" id="1076179"/>
    <lineage>
        <taxon>unclassified sequences</taxon>
        <taxon>metagenomes</taxon>
        <taxon>ecological metagenomes</taxon>
    </lineage>
</organism>
<comment type="caution">
    <text evidence="2">The sequence shown here is derived from an EMBL/GenBank/DDBJ whole genome shotgun (WGS) entry which is preliminary data.</text>
</comment>
<feature type="transmembrane region" description="Helical" evidence="1">
    <location>
        <begin position="33"/>
        <end position="54"/>
    </location>
</feature>
<sequence length="87" mass="9990">MSILKNSFEQFNKDPDKWKQDSWDKTSYAKAKFLNILIKVSSGFLAALSFLLGFGVDKKYFILGIVALIILIKYNPVHLKEKYGSKK</sequence>
<keyword evidence="1" id="KW-0812">Transmembrane</keyword>
<dbReference type="EMBL" id="VSSQ01017588">
    <property type="protein sequence ID" value="MPM60028.1"/>
    <property type="molecule type" value="Genomic_DNA"/>
</dbReference>
<evidence type="ECO:0000313" key="2">
    <source>
        <dbReference type="EMBL" id="MPM60028.1"/>
    </source>
</evidence>
<protein>
    <submittedName>
        <fullName evidence="2">Uncharacterized protein</fullName>
    </submittedName>
</protein>
<proteinExistence type="predicted"/>
<evidence type="ECO:0000256" key="1">
    <source>
        <dbReference type="SAM" id="Phobius"/>
    </source>
</evidence>
<name>A0A645B4P6_9ZZZZ</name>
<dbReference type="AlphaFoldDB" id="A0A645B4P6"/>
<gene>
    <name evidence="2" type="ORF">SDC9_106875</name>
</gene>
<feature type="transmembrane region" description="Helical" evidence="1">
    <location>
        <begin position="60"/>
        <end position="77"/>
    </location>
</feature>
<keyword evidence="1" id="KW-0472">Membrane</keyword>